<evidence type="ECO:0000256" key="10">
    <source>
        <dbReference type="SAM" id="MobiDB-lite"/>
    </source>
</evidence>
<proteinExistence type="predicted"/>
<evidence type="ECO:0000259" key="11">
    <source>
        <dbReference type="PROSITE" id="PS50179"/>
    </source>
</evidence>
<dbReference type="InterPro" id="IPR013041">
    <property type="entry name" value="Clathrin_app_Ig-like_sf"/>
</dbReference>
<dbReference type="InterPro" id="IPR052653">
    <property type="entry name" value="ARF-binding"/>
</dbReference>
<keyword evidence="6 9" id="KW-0175">Coiled coil</keyword>
<evidence type="ECO:0000256" key="7">
    <source>
        <dbReference type="ARBA" id="ARBA00053552"/>
    </source>
</evidence>
<dbReference type="Gene3D" id="1.20.58.160">
    <property type="match status" value="1"/>
</dbReference>
<dbReference type="GO" id="GO:0005829">
    <property type="term" value="C:cytosol"/>
    <property type="evidence" value="ECO:0007669"/>
    <property type="project" value="GOC"/>
</dbReference>
<dbReference type="InterPro" id="IPR008152">
    <property type="entry name" value="Clathrin_a/b/g-adaptin_app_Ig"/>
</dbReference>
<dbReference type="Gene3D" id="1.25.40.90">
    <property type="match status" value="1"/>
</dbReference>
<dbReference type="PROSITE" id="PS50909">
    <property type="entry name" value="GAT"/>
    <property type="match status" value="1"/>
</dbReference>
<dbReference type="PROSITE" id="PS50180">
    <property type="entry name" value="GAE"/>
    <property type="match status" value="1"/>
</dbReference>
<feature type="coiled-coil region" evidence="9">
    <location>
        <begin position="236"/>
        <end position="263"/>
    </location>
</feature>
<dbReference type="FunFam" id="1.20.58.160:FF:000003">
    <property type="entry name" value="VHS domain protein"/>
    <property type="match status" value="1"/>
</dbReference>
<evidence type="ECO:0000259" key="13">
    <source>
        <dbReference type="PROSITE" id="PS50909"/>
    </source>
</evidence>
<dbReference type="InterPro" id="IPR038425">
    <property type="entry name" value="GAT_sf"/>
</dbReference>
<feature type="region of interest" description="Disordered" evidence="10">
    <location>
        <begin position="445"/>
        <end position="529"/>
    </location>
</feature>
<dbReference type="GO" id="GO:0005802">
    <property type="term" value="C:trans-Golgi network"/>
    <property type="evidence" value="ECO:0007669"/>
    <property type="project" value="TreeGrafter"/>
</dbReference>
<dbReference type="CDD" id="cd16998">
    <property type="entry name" value="VHS_GGA_fungi"/>
    <property type="match status" value="1"/>
</dbReference>
<organism evidence="14 15">
    <name type="scientific">Gomphillus americanus</name>
    <dbReference type="NCBI Taxonomy" id="1940652"/>
    <lineage>
        <taxon>Eukaryota</taxon>
        <taxon>Fungi</taxon>
        <taxon>Dikarya</taxon>
        <taxon>Ascomycota</taxon>
        <taxon>Pezizomycotina</taxon>
        <taxon>Lecanoromycetes</taxon>
        <taxon>OSLEUM clade</taxon>
        <taxon>Ostropomycetidae</taxon>
        <taxon>Ostropales</taxon>
        <taxon>Graphidaceae</taxon>
        <taxon>Gomphilloideae</taxon>
        <taxon>Gomphillus</taxon>
    </lineage>
</organism>
<dbReference type="AlphaFoldDB" id="A0A8H3F9A9"/>
<evidence type="ECO:0000256" key="6">
    <source>
        <dbReference type="ARBA" id="ARBA00023054"/>
    </source>
</evidence>
<dbReference type="GO" id="GO:0006895">
    <property type="term" value="P:Golgi to endosome transport"/>
    <property type="evidence" value="ECO:0007669"/>
    <property type="project" value="UniProtKB-ARBA"/>
</dbReference>
<feature type="domain" description="GAT" evidence="13">
    <location>
        <begin position="195"/>
        <end position="322"/>
    </location>
</feature>
<dbReference type="SUPFAM" id="SSF49348">
    <property type="entry name" value="Clathrin adaptor appendage domain"/>
    <property type="match status" value="1"/>
</dbReference>
<dbReference type="Proteomes" id="UP000664169">
    <property type="component" value="Unassembled WGS sequence"/>
</dbReference>
<evidence type="ECO:0000256" key="8">
    <source>
        <dbReference type="ARBA" id="ARBA00065344"/>
    </source>
</evidence>
<reference evidence="14" key="1">
    <citation type="submission" date="2021-03" db="EMBL/GenBank/DDBJ databases">
        <authorList>
            <person name="Tagirdzhanova G."/>
        </authorList>
    </citation>
    <scope>NUCLEOTIDE SEQUENCE</scope>
</reference>
<dbReference type="GO" id="GO:0043328">
    <property type="term" value="P:protein transport to vacuole involved in ubiquitin-dependent protein catabolic process via the multivesicular body sorting pathway"/>
    <property type="evidence" value="ECO:0007669"/>
    <property type="project" value="TreeGrafter"/>
</dbReference>
<comment type="function">
    <text evidence="7">May play a role in the regulation of membrane traffic through the trans-Golgi network.</text>
</comment>
<feature type="compositionally biased region" description="Polar residues" evidence="10">
    <location>
        <begin position="503"/>
        <end position="514"/>
    </location>
</feature>
<evidence type="ECO:0000256" key="4">
    <source>
        <dbReference type="ARBA" id="ARBA00022927"/>
    </source>
</evidence>
<comment type="subcellular location">
    <subcellularLocation>
        <location evidence="1">Golgi apparatus</location>
        <location evidence="1">trans-Golgi network</location>
    </subcellularLocation>
</comment>
<dbReference type="OrthoDB" id="2018246at2759"/>
<dbReference type="Pfam" id="PF00790">
    <property type="entry name" value="VHS"/>
    <property type="match status" value="1"/>
</dbReference>
<dbReference type="PANTHER" id="PTHR47180:SF1">
    <property type="entry name" value="ADP-RIBOSYLATION FACTOR-BINDING PROTEIN GGA1-RELATED"/>
    <property type="match status" value="1"/>
</dbReference>
<keyword evidence="4" id="KW-0653">Protein transport</keyword>
<comment type="subunit">
    <text evidence="2">Component of the ESCRT-0 complex composed of HSE1 and VPS27.</text>
</comment>
<keyword evidence="15" id="KW-1185">Reference proteome</keyword>
<dbReference type="Gene3D" id="1.20.5.170">
    <property type="match status" value="1"/>
</dbReference>
<feature type="domain" description="VHS" evidence="11">
    <location>
        <begin position="32"/>
        <end position="168"/>
    </location>
</feature>
<feature type="compositionally biased region" description="Low complexity" evidence="10">
    <location>
        <begin position="447"/>
        <end position="464"/>
    </location>
</feature>
<dbReference type="FunFam" id="1.25.40.90:FF:000008">
    <property type="entry name" value="VHS domain protein"/>
    <property type="match status" value="1"/>
</dbReference>
<sequence>MEAASARYAARDRFGAFGEPAQSQLQRYIQNAVDPQNFEPNLALDLEIADLINSKKANAPREAAVAIVNFINHRNPNVSLLALTLLDICVKNCGYAFHLQISTKEFLNELVRRFPERPPIRPSRVQQRILSAIEEWRQTICQTSKYKEDLGFIRDMHRLLSYKGYMFPEIRREDAAVLNPSDNLKSAEEMEEEERDAQSAKLQELIRRGGPEDLREANRLMKIMAGYDTRNKTDYRAKAAEEVSRVQQKAKLLEERLQSFKQGDTMSDGDVFSELVASLQSAHPKIQKMCEEESDDHEAVAKLLEINDSIHRTIERYRLMKAGDIAAAQKIPHGTLGTSTGVSKNANNELSLIDFGSDEPVAETTSAETKQSSIEDDLLGLSMSDTNYGQGGGIALGFGANSNVPGPALLSSVIQQSSARSDTPVAQGQQQYGPQKANYDAFAAFNTPPQSLTPQPSLLQQQQRAKLHKQQQQRQPASDPFSILSNPGQAVPNPLYNPAAQPKQGQILDTNSNGAPPVDDDWNFSSALPDEMPMKSTLVVSQKEIGIVFQVSRKATDETTVEILAKFSNRSSNPITELTFQVAVTKSYQLKLTPQSGRKLSPLQVDGITQPIEIHGVVKGQAENVKVRWRASYKSAGEAKQDQGEVPPLNIS</sequence>
<dbReference type="Gene3D" id="2.60.40.1230">
    <property type="match status" value="1"/>
</dbReference>
<dbReference type="Pfam" id="PF02883">
    <property type="entry name" value="Alpha_adaptinC2"/>
    <property type="match status" value="1"/>
</dbReference>
<dbReference type="SMART" id="SM00809">
    <property type="entry name" value="Alpha_adaptinC2"/>
    <property type="match status" value="1"/>
</dbReference>
<dbReference type="SUPFAM" id="SSF48464">
    <property type="entry name" value="ENTH/VHS domain"/>
    <property type="match status" value="1"/>
</dbReference>
<dbReference type="PANTHER" id="PTHR47180">
    <property type="entry name" value="ADP-RIBOSYLATION FACTOR-BINDING PROTEIN GGA1-RELATED"/>
    <property type="match status" value="1"/>
</dbReference>
<evidence type="ECO:0000313" key="15">
    <source>
        <dbReference type="Proteomes" id="UP000664169"/>
    </source>
</evidence>
<name>A0A8H3F9A9_9LECA</name>
<evidence type="ECO:0000256" key="3">
    <source>
        <dbReference type="ARBA" id="ARBA00022448"/>
    </source>
</evidence>
<feature type="region of interest" description="Disordered" evidence="10">
    <location>
        <begin position="414"/>
        <end position="433"/>
    </location>
</feature>
<dbReference type="FunFam" id="1.20.5.170:FF:000024">
    <property type="entry name" value="VHS domain-containing protein"/>
    <property type="match status" value="1"/>
</dbReference>
<dbReference type="InterPro" id="IPR004152">
    <property type="entry name" value="GAT_dom"/>
</dbReference>
<dbReference type="CDD" id="cd14235">
    <property type="entry name" value="GAT_GGA_fungi"/>
    <property type="match status" value="1"/>
</dbReference>
<dbReference type="InterPro" id="IPR008942">
    <property type="entry name" value="ENTH_VHS"/>
</dbReference>
<evidence type="ECO:0000313" key="14">
    <source>
        <dbReference type="EMBL" id="CAF9920359.1"/>
    </source>
</evidence>
<evidence type="ECO:0000256" key="5">
    <source>
        <dbReference type="ARBA" id="ARBA00023034"/>
    </source>
</evidence>
<comment type="subunit">
    <text evidence="8">Binds to ARF1 and ARF2.</text>
</comment>
<protein>
    <recommendedName>
        <fullName evidence="16">ADP-ribosylation factor-binding protein GGA1</fullName>
    </recommendedName>
</protein>
<evidence type="ECO:0000256" key="1">
    <source>
        <dbReference type="ARBA" id="ARBA00004601"/>
    </source>
</evidence>
<evidence type="ECO:0000259" key="12">
    <source>
        <dbReference type="PROSITE" id="PS50180"/>
    </source>
</evidence>
<dbReference type="PROSITE" id="PS50179">
    <property type="entry name" value="VHS"/>
    <property type="match status" value="1"/>
</dbReference>
<accession>A0A8H3F9A9</accession>
<evidence type="ECO:0000256" key="9">
    <source>
        <dbReference type="SAM" id="Coils"/>
    </source>
</evidence>
<dbReference type="GO" id="GO:0006896">
    <property type="term" value="P:Golgi to vacuole transport"/>
    <property type="evidence" value="ECO:0007669"/>
    <property type="project" value="TreeGrafter"/>
</dbReference>
<gene>
    <name evidence="14" type="ORF">GOMPHAMPRED_002064</name>
</gene>
<dbReference type="EMBL" id="CAJPDQ010000015">
    <property type="protein sequence ID" value="CAF9920359.1"/>
    <property type="molecule type" value="Genomic_DNA"/>
</dbReference>
<dbReference type="GO" id="GO:0035091">
    <property type="term" value="F:phosphatidylinositol binding"/>
    <property type="evidence" value="ECO:0007669"/>
    <property type="project" value="InterPro"/>
</dbReference>
<dbReference type="Pfam" id="PF03127">
    <property type="entry name" value="GAT"/>
    <property type="match status" value="1"/>
</dbReference>
<dbReference type="GO" id="GO:0043130">
    <property type="term" value="F:ubiquitin binding"/>
    <property type="evidence" value="ECO:0007669"/>
    <property type="project" value="InterPro"/>
</dbReference>
<comment type="caution">
    <text evidence="14">The sequence shown here is derived from an EMBL/GenBank/DDBJ whole genome shotgun (WGS) entry which is preliminary data.</text>
</comment>
<dbReference type="SUPFAM" id="SSF89009">
    <property type="entry name" value="GAT-like domain"/>
    <property type="match status" value="1"/>
</dbReference>
<dbReference type="SMART" id="SM00288">
    <property type="entry name" value="VHS"/>
    <property type="match status" value="1"/>
</dbReference>
<evidence type="ECO:0008006" key="16">
    <source>
        <dbReference type="Google" id="ProtNLM"/>
    </source>
</evidence>
<dbReference type="InterPro" id="IPR002014">
    <property type="entry name" value="VHS_dom"/>
</dbReference>
<feature type="domain" description="GAE" evidence="12">
    <location>
        <begin position="532"/>
        <end position="650"/>
    </location>
</feature>
<keyword evidence="3" id="KW-0813">Transport</keyword>
<evidence type="ECO:0000256" key="2">
    <source>
        <dbReference type="ARBA" id="ARBA00011446"/>
    </source>
</evidence>
<dbReference type="InterPro" id="IPR008153">
    <property type="entry name" value="GAE_dom"/>
</dbReference>
<keyword evidence="5" id="KW-0333">Golgi apparatus</keyword>